<protein>
    <recommendedName>
        <fullName evidence="3">CCHC-type domain-containing protein</fullName>
    </recommendedName>
</protein>
<dbReference type="AlphaFoldDB" id="A0A1Y1M3S4"/>
<evidence type="ECO:0000256" key="1">
    <source>
        <dbReference type="PROSITE-ProRule" id="PRU00047"/>
    </source>
</evidence>
<dbReference type="SMART" id="SM00343">
    <property type="entry name" value="ZnF_C2HC"/>
    <property type="match status" value="2"/>
</dbReference>
<evidence type="ECO:0000256" key="2">
    <source>
        <dbReference type="SAM" id="Coils"/>
    </source>
</evidence>
<proteinExistence type="predicted"/>
<organism evidence="4">
    <name type="scientific">Photinus pyralis</name>
    <name type="common">Common eastern firefly</name>
    <name type="synonym">Lampyris pyralis</name>
    <dbReference type="NCBI Taxonomy" id="7054"/>
    <lineage>
        <taxon>Eukaryota</taxon>
        <taxon>Metazoa</taxon>
        <taxon>Ecdysozoa</taxon>
        <taxon>Arthropoda</taxon>
        <taxon>Hexapoda</taxon>
        <taxon>Insecta</taxon>
        <taxon>Pterygota</taxon>
        <taxon>Neoptera</taxon>
        <taxon>Endopterygota</taxon>
        <taxon>Coleoptera</taxon>
        <taxon>Polyphaga</taxon>
        <taxon>Elateriformia</taxon>
        <taxon>Elateroidea</taxon>
        <taxon>Lampyridae</taxon>
        <taxon>Lampyrinae</taxon>
        <taxon>Photinus</taxon>
    </lineage>
</organism>
<dbReference type="InterPro" id="IPR036875">
    <property type="entry name" value="Znf_CCHC_sf"/>
</dbReference>
<dbReference type="GO" id="GO:0003676">
    <property type="term" value="F:nucleic acid binding"/>
    <property type="evidence" value="ECO:0007669"/>
    <property type="project" value="InterPro"/>
</dbReference>
<keyword evidence="1" id="KW-0862">Zinc</keyword>
<dbReference type="PROSITE" id="PS50158">
    <property type="entry name" value="ZF_CCHC"/>
    <property type="match status" value="1"/>
</dbReference>
<feature type="coiled-coil region" evidence="2">
    <location>
        <begin position="47"/>
        <end position="74"/>
    </location>
</feature>
<keyword evidence="1" id="KW-0479">Metal-binding</keyword>
<keyword evidence="2" id="KW-0175">Coiled coil</keyword>
<dbReference type="Gene3D" id="4.10.60.10">
    <property type="entry name" value="Zinc finger, CCHC-type"/>
    <property type="match status" value="1"/>
</dbReference>
<dbReference type="EMBL" id="GEZM01042717">
    <property type="protein sequence ID" value="JAV79689.1"/>
    <property type="molecule type" value="Transcribed_RNA"/>
</dbReference>
<dbReference type="PANTHER" id="PTHR37984">
    <property type="entry name" value="PROTEIN CBG26694"/>
    <property type="match status" value="1"/>
</dbReference>
<reference evidence="4" key="1">
    <citation type="journal article" date="2016" name="Sci. Rep.">
        <title>Molecular characterization of firefly nuptial gifts: a multi-omics approach sheds light on postcopulatory sexual selection.</title>
        <authorList>
            <person name="Al-Wathiqui N."/>
            <person name="Fallon T.R."/>
            <person name="South A."/>
            <person name="Weng J.K."/>
            <person name="Lewis S.M."/>
        </authorList>
    </citation>
    <scope>NUCLEOTIDE SEQUENCE</scope>
</reference>
<evidence type="ECO:0000313" key="4">
    <source>
        <dbReference type="EMBL" id="JAV79688.1"/>
    </source>
</evidence>
<dbReference type="SUPFAM" id="SSF57756">
    <property type="entry name" value="Retrovirus zinc finger-like domains"/>
    <property type="match status" value="1"/>
</dbReference>
<dbReference type="EMBL" id="GEZM01042720">
    <property type="protein sequence ID" value="JAV79688.1"/>
    <property type="molecule type" value="Transcribed_RNA"/>
</dbReference>
<keyword evidence="1" id="KW-0863">Zinc-finger</keyword>
<dbReference type="InterPro" id="IPR050951">
    <property type="entry name" value="Retrovirus_Pol_polyprotein"/>
</dbReference>
<name>A0A1Y1M3S4_PHOPY</name>
<dbReference type="InterPro" id="IPR001878">
    <property type="entry name" value="Znf_CCHC"/>
</dbReference>
<sequence length="394" mass="45252">MATEMGSKLENVLDRICNVLQDLHETQRNSTGTGNAIPKRKVHFHSYDETNETMENFIDRLENYLERKEIAEDKEKVGMLLELIPPSVFQTLTNLTVPEKPKAKTYDVLINLLRTHLSPKPNVFAQQHRFAVRIQNEGESIMKFIEELKRLSINCSFTCTDCGKSTIETHLRTQFIRGLRDDDIRQELLRLKEDTKFDEIVREATAINTSKIESREIQRSQQTHSEPVNAVKEQRTWKAYGGRQKVNPTSSKETTRFDFTGKCYRCGHEGHRAFRCSMKDKICAKCKKVGHIATVCMQGGNIKTVRQVTQSEDNDDIVEDDQFEMYTIGNIFHMHGVKSGGSGKFMVNIQVEQNNCEFELDTGAAVSTMSYRNFLKVCPGLSIRHIFSIEDLLW</sequence>
<dbReference type="EMBL" id="GEZM01042722">
    <property type="protein sequence ID" value="JAV79683.1"/>
    <property type="molecule type" value="Transcribed_RNA"/>
</dbReference>
<dbReference type="PANTHER" id="PTHR37984:SF13">
    <property type="entry name" value="RIBONUCLEASE H"/>
    <property type="match status" value="1"/>
</dbReference>
<evidence type="ECO:0000259" key="3">
    <source>
        <dbReference type="PROSITE" id="PS50158"/>
    </source>
</evidence>
<dbReference type="GO" id="GO:0008270">
    <property type="term" value="F:zinc ion binding"/>
    <property type="evidence" value="ECO:0007669"/>
    <property type="project" value="UniProtKB-KW"/>
</dbReference>
<accession>A0A1Y1M3S4</accession>
<feature type="domain" description="CCHC-type" evidence="3">
    <location>
        <begin position="262"/>
        <end position="276"/>
    </location>
</feature>